<comment type="caution">
    <text evidence="7">The sequence shown here is derived from an EMBL/GenBank/DDBJ whole genome shotgun (WGS) entry which is preliminary data.</text>
</comment>
<feature type="transmembrane region" description="Helical" evidence="6">
    <location>
        <begin position="97"/>
        <end position="117"/>
    </location>
</feature>
<comment type="subcellular location">
    <subcellularLocation>
        <location evidence="1">Membrane</location>
        <topology evidence="1">Multi-pass membrane protein</topology>
    </subcellularLocation>
</comment>
<feature type="transmembrane region" description="Helical" evidence="6">
    <location>
        <begin position="343"/>
        <end position="364"/>
    </location>
</feature>
<evidence type="ECO:0008006" key="9">
    <source>
        <dbReference type="Google" id="ProtNLM"/>
    </source>
</evidence>
<dbReference type="SUPFAM" id="SSF103473">
    <property type="entry name" value="MFS general substrate transporter"/>
    <property type="match status" value="1"/>
</dbReference>
<feature type="transmembrane region" description="Helical" evidence="6">
    <location>
        <begin position="297"/>
        <end position="322"/>
    </location>
</feature>
<evidence type="ECO:0000256" key="5">
    <source>
        <dbReference type="ARBA" id="ARBA00023136"/>
    </source>
</evidence>
<evidence type="ECO:0000313" key="8">
    <source>
        <dbReference type="Proteomes" id="UP001058974"/>
    </source>
</evidence>
<keyword evidence="4 6" id="KW-1133">Transmembrane helix</keyword>
<evidence type="ECO:0000256" key="4">
    <source>
        <dbReference type="ARBA" id="ARBA00022989"/>
    </source>
</evidence>
<feature type="transmembrane region" description="Helical" evidence="6">
    <location>
        <begin position="164"/>
        <end position="189"/>
    </location>
</feature>
<feature type="transmembrane region" description="Helical" evidence="6">
    <location>
        <begin position="463"/>
        <end position="483"/>
    </location>
</feature>
<feature type="transmembrane region" description="Helical" evidence="6">
    <location>
        <begin position="262"/>
        <end position="285"/>
    </location>
</feature>
<protein>
    <recommendedName>
        <fullName evidence="9">Proton-dependent oligopeptide transporter family, major facilitator superfamily</fullName>
    </recommendedName>
</protein>
<evidence type="ECO:0000256" key="6">
    <source>
        <dbReference type="SAM" id="Phobius"/>
    </source>
</evidence>
<feature type="transmembrane region" description="Helical" evidence="6">
    <location>
        <begin position="419"/>
        <end position="443"/>
    </location>
</feature>
<accession>A0A9D4Y3J8</accession>
<keyword evidence="8" id="KW-1185">Reference proteome</keyword>
<dbReference type="InterPro" id="IPR036259">
    <property type="entry name" value="MFS_trans_sf"/>
</dbReference>
<dbReference type="EMBL" id="JAMSHJ010000003">
    <property type="protein sequence ID" value="KAI5430285.1"/>
    <property type="molecule type" value="Genomic_DNA"/>
</dbReference>
<sequence>MQSLIVSCNAVTLGDYFYRSMHYPVAHSSTMVTNLLGTASMLSIIWAFISDSYITRFTTFVISGGLQLMGLVMLTYQSQNPNLQPLENETPSNTQALYLYIGLYCTAMGMGGIKSTLAAHGADQLDQTNKSLISSYFNWYFFSLCIGALLSTTVMVSIERKYGWSTSFMIMAFVTSLLLCTFVSGYSLYKYKRPAGSPVSRIIKVLVASVKNIKISTTGSLNHDVTEQLLPREQTHNKFKFLNKALMDQNLGDAQVKETKTFLGLLPIFVTTIMMSCSLAQSLTFLVQQGNLMNRKIFSFTIATQSLGIVPIIISLIFIITFEQFKKMNKKKGTTTNHKIYQPLFRMGIGLAMVSISMLVASIMEYKRLEAFKKGNTLSVFWLLFQYILLGLSDILTVEGMIEFFYSEAPESMKSICTALSWCSGSMGMFVSSVLVTTSNSISGRFGMEWFGGKDLNHSRLDLFYALLCVINIFNFLLFVYFAKKY</sequence>
<evidence type="ECO:0000256" key="2">
    <source>
        <dbReference type="ARBA" id="ARBA00005982"/>
    </source>
</evidence>
<name>A0A9D4Y3J8_PEA</name>
<dbReference type="Pfam" id="PF00854">
    <property type="entry name" value="PTR2"/>
    <property type="match status" value="1"/>
</dbReference>
<dbReference type="Gene3D" id="1.20.1250.20">
    <property type="entry name" value="MFS general substrate transporter like domains"/>
    <property type="match status" value="1"/>
</dbReference>
<evidence type="ECO:0000313" key="7">
    <source>
        <dbReference type="EMBL" id="KAI5430285.1"/>
    </source>
</evidence>
<dbReference type="InterPro" id="IPR000109">
    <property type="entry name" value="POT_fam"/>
</dbReference>
<dbReference type="GO" id="GO:0022857">
    <property type="term" value="F:transmembrane transporter activity"/>
    <property type="evidence" value="ECO:0007669"/>
    <property type="project" value="InterPro"/>
</dbReference>
<organism evidence="7 8">
    <name type="scientific">Pisum sativum</name>
    <name type="common">Garden pea</name>
    <name type="synonym">Lathyrus oleraceus</name>
    <dbReference type="NCBI Taxonomy" id="3888"/>
    <lineage>
        <taxon>Eukaryota</taxon>
        <taxon>Viridiplantae</taxon>
        <taxon>Streptophyta</taxon>
        <taxon>Embryophyta</taxon>
        <taxon>Tracheophyta</taxon>
        <taxon>Spermatophyta</taxon>
        <taxon>Magnoliopsida</taxon>
        <taxon>eudicotyledons</taxon>
        <taxon>Gunneridae</taxon>
        <taxon>Pentapetalae</taxon>
        <taxon>rosids</taxon>
        <taxon>fabids</taxon>
        <taxon>Fabales</taxon>
        <taxon>Fabaceae</taxon>
        <taxon>Papilionoideae</taxon>
        <taxon>50 kb inversion clade</taxon>
        <taxon>NPAAA clade</taxon>
        <taxon>Hologalegina</taxon>
        <taxon>IRL clade</taxon>
        <taxon>Fabeae</taxon>
        <taxon>Lathyrus</taxon>
    </lineage>
</organism>
<feature type="transmembrane region" description="Helical" evidence="6">
    <location>
        <begin position="137"/>
        <end position="158"/>
    </location>
</feature>
<dbReference type="Proteomes" id="UP001058974">
    <property type="component" value="Chromosome 3"/>
</dbReference>
<dbReference type="PANTHER" id="PTHR11654">
    <property type="entry name" value="OLIGOPEPTIDE TRANSPORTER-RELATED"/>
    <property type="match status" value="1"/>
</dbReference>
<keyword evidence="3 6" id="KW-0812">Transmembrane</keyword>
<dbReference type="AlphaFoldDB" id="A0A9D4Y3J8"/>
<evidence type="ECO:0000256" key="1">
    <source>
        <dbReference type="ARBA" id="ARBA00004141"/>
    </source>
</evidence>
<reference evidence="7 8" key="1">
    <citation type="journal article" date="2022" name="Nat. Genet.">
        <title>Improved pea reference genome and pan-genome highlight genomic features and evolutionary characteristics.</title>
        <authorList>
            <person name="Yang T."/>
            <person name="Liu R."/>
            <person name="Luo Y."/>
            <person name="Hu S."/>
            <person name="Wang D."/>
            <person name="Wang C."/>
            <person name="Pandey M.K."/>
            <person name="Ge S."/>
            <person name="Xu Q."/>
            <person name="Li N."/>
            <person name="Li G."/>
            <person name="Huang Y."/>
            <person name="Saxena R.K."/>
            <person name="Ji Y."/>
            <person name="Li M."/>
            <person name="Yan X."/>
            <person name="He Y."/>
            <person name="Liu Y."/>
            <person name="Wang X."/>
            <person name="Xiang C."/>
            <person name="Varshney R.K."/>
            <person name="Ding H."/>
            <person name="Gao S."/>
            <person name="Zong X."/>
        </authorList>
    </citation>
    <scope>NUCLEOTIDE SEQUENCE [LARGE SCALE GENOMIC DNA]</scope>
    <source>
        <strain evidence="7 8">cv. Zhongwan 6</strain>
    </source>
</reference>
<feature type="transmembrane region" description="Helical" evidence="6">
    <location>
        <begin position="384"/>
        <end position="407"/>
    </location>
</feature>
<dbReference type="GO" id="GO:0016020">
    <property type="term" value="C:membrane"/>
    <property type="evidence" value="ECO:0007669"/>
    <property type="project" value="UniProtKB-SubCell"/>
</dbReference>
<feature type="transmembrane region" description="Helical" evidence="6">
    <location>
        <begin position="57"/>
        <end position="77"/>
    </location>
</feature>
<gene>
    <name evidence="7" type="ORF">KIW84_034751</name>
</gene>
<comment type="similarity">
    <text evidence="2">Belongs to the major facilitator superfamily. Proton-dependent oligopeptide transporter (POT/PTR) (TC 2.A.17) family.</text>
</comment>
<feature type="transmembrane region" description="Helical" evidence="6">
    <location>
        <begin position="31"/>
        <end position="50"/>
    </location>
</feature>
<keyword evidence="5 6" id="KW-0472">Membrane</keyword>
<dbReference type="Gramene" id="Psat03G0475100-T1">
    <property type="protein sequence ID" value="KAI5430285.1"/>
    <property type="gene ID" value="KIW84_034751"/>
</dbReference>
<proteinExistence type="inferred from homology"/>
<evidence type="ECO:0000256" key="3">
    <source>
        <dbReference type="ARBA" id="ARBA00022692"/>
    </source>
</evidence>